<dbReference type="GO" id="GO:0008289">
    <property type="term" value="F:lipid binding"/>
    <property type="evidence" value="ECO:0007669"/>
    <property type="project" value="UniProtKB-KW"/>
</dbReference>
<dbReference type="OrthoDB" id="7201143at2"/>
<comment type="pathway">
    <text evidence="1">Cofactor biosynthesis; ubiquinone biosynthesis.</text>
</comment>
<dbReference type="PANTHER" id="PTHR21427:SF19">
    <property type="entry name" value="UBIQUINONE BIOSYNTHESIS PROTEIN COQ9, MITOCHONDRIAL"/>
    <property type="match status" value="1"/>
</dbReference>
<dbReference type="Gene3D" id="1.10.357.10">
    <property type="entry name" value="Tetracycline Repressor, domain 2"/>
    <property type="match status" value="1"/>
</dbReference>
<keyword evidence="4" id="KW-0809">Transit peptide</keyword>
<dbReference type="Proteomes" id="UP000305654">
    <property type="component" value="Unassembled WGS sequence"/>
</dbReference>
<keyword evidence="5" id="KW-0446">Lipid-binding</keyword>
<dbReference type="EMBL" id="VCDI01000003">
    <property type="protein sequence ID" value="TLU72843.1"/>
    <property type="molecule type" value="Genomic_DNA"/>
</dbReference>
<proteinExistence type="inferred from homology"/>
<evidence type="ECO:0000313" key="9">
    <source>
        <dbReference type="Proteomes" id="UP000305654"/>
    </source>
</evidence>
<evidence type="ECO:0000256" key="4">
    <source>
        <dbReference type="ARBA" id="ARBA00022946"/>
    </source>
</evidence>
<comment type="similarity">
    <text evidence="2">Belongs to the COQ9 family.</text>
</comment>
<organism evidence="8 9">
    <name type="scientific">Lichenicoccus roseus</name>
    <dbReference type="NCBI Taxonomy" id="2683649"/>
    <lineage>
        <taxon>Bacteria</taxon>
        <taxon>Pseudomonadati</taxon>
        <taxon>Pseudomonadota</taxon>
        <taxon>Alphaproteobacteria</taxon>
        <taxon>Acetobacterales</taxon>
        <taxon>Acetobacteraceae</taxon>
        <taxon>Lichenicoccus</taxon>
    </lineage>
</organism>
<evidence type="ECO:0000259" key="7">
    <source>
        <dbReference type="Pfam" id="PF08511"/>
    </source>
</evidence>
<keyword evidence="3" id="KW-0831">Ubiquinone biosynthesis</keyword>
<comment type="function">
    <text evidence="6">Membrane-associated protein that warps the membrane surface to access and bind aromatic isoprenes with high specificity, including ubiquinone (CoQ) isoprene intermediates and presents them directly to COQ7, therefore facilitating the COQ7-mediated hydroxylase step. Participates in the biosynthesis of coenzyme Q, also named ubiquinone, an essential lipid-soluble electron transporter for aerobic cellular respiration.</text>
</comment>
<evidence type="ECO:0000313" key="8">
    <source>
        <dbReference type="EMBL" id="TLU72843.1"/>
    </source>
</evidence>
<comment type="caution">
    <text evidence="8">The sequence shown here is derived from an EMBL/GenBank/DDBJ whole genome shotgun (WGS) entry which is preliminary data.</text>
</comment>
<sequence length="214" mass="23417">MRQLPGLVDGASRAAVTEFPGPIERSDDRDAALLLVVPLVGVHGWTAAAMRLAAGPDADLLFPGGAAEMVEAHADYGDRRMEAAAGEIEETRTSRRVRELILLRLRQSEDERDAIRRGLAVLSLPGNRLASLRAIARTVDTIWHVAGDVSVDQSWYSKRAILAAVYSTTLLFWLRDASGGPATEEFLDRRLQGVARIGKLKRTLSLDRLRPQAV</sequence>
<evidence type="ECO:0000256" key="5">
    <source>
        <dbReference type="ARBA" id="ARBA00023121"/>
    </source>
</evidence>
<dbReference type="NCBIfam" id="TIGR02396">
    <property type="entry name" value="diverge_rpsU"/>
    <property type="match status" value="1"/>
</dbReference>
<evidence type="ECO:0000256" key="6">
    <source>
        <dbReference type="ARBA" id="ARBA00058104"/>
    </source>
</evidence>
<name>A0A5R9J7M8_9PROT</name>
<evidence type="ECO:0000256" key="2">
    <source>
        <dbReference type="ARBA" id="ARBA00010766"/>
    </source>
</evidence>
<feature type="domain" description="COQ9 C-terminal" evidence="7">
    <location>
        <begin position="130"/>
        <end position="197"/>
    </location>
</feature>
<dbReference type="PANTHER" id="PTHR21427">
    <property type="entry name" value="UBIQUINONE BIOSYNTHESIS PROTEIN COQ9, MITOCHONDRIAL"/>
    <property type="match status" value="1"/>
</dbReference>
<dbReference type="InterPro" id="IPR012762">
    <property type="entry name" value="Ubiq_biosynth_COQ9"/>
</dbReference>
<gene>
    <name evidence="8" type="ORF">FE263_10625</name>
</gene>
<accession>A0A5R9J7M8</accession>
<dbReference type="GO" id="GO:0006744">
    <property type="term" value="P:ubiquinone biosynthetic process"/>
    <property type="evidence" value="ECO:0007669"/>
    <property type="project" value="UniProtKB-KW"/>
</dbReference>
<protein>
    <submittedName>
        <fullName evidence="8">COQ9 family protein</fullName>
    </submittedName>
</protein>
<dbReference type="InterPro" id="IPR013718">
    <property type="entry name" value="COQ9_C"/>
</dbReference>
<evidence type="ECO:0000256" key="3">
    <source>
        <dbReference type="ARBA" id="ARBA00022688"/>
    </source>
</evidence>
<dbReference type="AlphaFoldDB" id="A0A5R9J7M8"/>
<reference evidence="8 9" key="1">
    <citation type="submission" date="2019-05" db="EMBL/GenBank/DDBJ databases">
        <authorList>
            <person name="Pankratov T."/>
            <person name="Grouzdev D."/>
        </authorList>
    </citation>
    <scope>NUCLEOTIDE SEQUENCE [LARGE SCALE GENOMIC DNA]</scope>
    <source>
        <strain evidence="8 9">KEBCLARHB70R</strain>
    </source>
</reference>
<evidence type="ECO:0000256" key="1">
    <source>
        <dbReference type="ARBA" id="ARBA00004749"/>
    </source>
</evidence>
<dbReference type="Pfam" id="PF08511">
    <property type="entry name" value="COQ9"/>
    <property type="match status" value="1"/>
</dbReference>
<keyword evidence="9" id="KW-1185">Reference proteome</keyword>